<gene>
    <name evidence="10" type="ORF">SUNI508_13187</name>
</gene>
<dbReference type="InterPro" id="IPR012000">
    <property type="entry name" value="Thiamin_PyroP_enz_cen_dom"/>
</dbReference>
<organism evidence="10 11">
    <name type="scientific">Seiridium unicorne</name>
    <dbReference type="NCBI Taxonomy" id="138068"/>
    <lineage>
        <taxon>Eukaryota</taxon>
        <taxon>Fungi</taxon>
        <taxon>Dikarya</taxon>
        <taxon>Ascomycota</taxon>
        <taxon>Pezizomycotina</taxon>
        <taxon>Sordariomycetes</taxon>
        <taxon>Xylariomycetidae</taxon>
        <taxon>Amphisphaeriales</taxon>
        <taxon>Sporocadaceae</taxon>
        <taxon>Seiridium</taxon>
    </lineage>
</organism>
<dbReference type="InterPro" id="IPR000399">
    <property type="entry name" value="TPP-bd_CS"/>
</dbReference>
<sequence length="587" mass="62126">MAPFKLEKPKNREIVGGDLLAQALRNLGTDVAFGLHGGHLDAFLVGCHDAGIRLIDTRHETVAVQAAEGYAKVSGKVGVCFVTANSGFSNGLPGLATAFADRSPIFCITSSPPLQDAETNALQGFHDQVVVAKPVTKFAHRVTNVEEIPRIVAYAFRAANTGIKGPVLIDFPIDVLFSPPQLSRIALGALDVAPVSLPAPDPATLDRLVSAWKAAKRPVIITGTGVVGADKKLQLLAETTNTPVFYSNKFSTPMPADHELRGGPAVGLAAFAGKEHADFVLLLAARTGFLLGGRSGTILPNDATIAQVDLDGSEIGRSHAVNIGIVSDAGLFCEALSAKAEGGFSRNDPWVKKCHGLNNGSLPYEQEEKVMPDGQLHPYHAMAAVMDAIPKDSIIVVDGGEAAQWASLTLERAKPHVAMVATGYLGFLGNGWGYSIGAAIADPSGLIVNIQGDGSAGFHIQELDTIVRHNLRILTVIANNYAWGMSINGQDLVYENITETRPVSRLSKGCKYELVAEGFGCAGRRIDKYDDAASAIKALVEAVPGLANVIVSVKPTTPATLSMVGATDDPNWIVVPYYDNVPRPYYK</sequence>
<evidence type="ECO:0000259" key="9">
    <source>
        <dbReference type="Pfam" id="PF02776"/>
    </source>
</evidence>
<comment type="cofactor">
    <cofactor evidence="2">
        <name>thiamine diphosphate</name>
        <dbReference type="ChEBI" id="CHEBI:58937"/>
    </cofactor>
</comment>
<dbReference type="Pfam" id="PF00205">
    <property type="entry name" value="TPP_enzyme_M"/>
    <property type="match status" value="1"/>
</dbReference>
<dbReference type="EMBL" id="JARVKF010000022">
    <property type="protein sequence ID" value="KAK9425257.1"/>
    <property type="molecule type" value="Genomic_DNA"/>
</dbReference>
<evidence type="ECO:0000313" key="11">
    <source>
        <dbReference type="Proteomes" id="UP001408356"/>
    </source>
</evidence>
<name>A0ABR2VEA6_9PEZI</name>
<evidence type="ECO:0000313" key="10">
    <source>
        <dbReference type="EMBL" id="KAK9425257.1"/>
    </source>
</evidence>
<comment type="caution">
    <text evidence="10">The sequence shown here is derived from an EMBL/GenBank/DDBJ whole genome shotgun (WGS) entry which is preliminary data.</text>
</comment>
<dbReference type="InterPro" id="IPR011766">
    <property type="entry name" value="TPP_enzyme_TPP-bd"/>
</dbReference>
<evidence type="ECO:0000259" key="7">
    <source>
        <dbReference type="Pfam" id="PF00205"/>
    </source>
</evidence>
<feature type="domain" description="Thiamine pyrophosphate enzyme central" evidence="7">
    <location>
        <begin position="206"/>
        <end position="336"/>
    </location>
</feature>
<evidence type="ECO:0000256" key="4">
    <source>
        <dbReference type="ARBA" id="ARBA00022723"/>
    </source>
</evidence>
<dbReference type="InterPro" id="IPR012001">
    <property type="entry name" value="Thiamin_PyroP_enz_TPP-bd_dom"/>
</dbReference>
<protein>
    <recommendedName>
        <fullName evidence="12">Pyruvate decarboxylase</fullName>
    </recommendedName>
</protein>
<feature type="domain" description="Thiamine pyrophosphate enzyme TPP-binding" evidence="8">
    <location>
        <begin position="398"/>
        <end position="542"/>
    </location>
</feature>
<dbReference type="InterPro" id="IPR045229">
    <property type="entry name" value="TPP_enz"/>
</dbReference>
<proteinExistence type="inferred from homology"/>
<dbReference type="InterPro" id="IPR029035">
    <property type="entry name" value="DHS-like_NAD/FAD-binding_dom"/>
</dbReference>
<evidence type="ECO:0008006" key="12">
    <source>
        <dbReference type="Google" id="ProtNLM"/>
    </source>
</evidence>
<dbReference type="CDD" id="cd02004">
    <property type="entry name" value="TPP_BZL_OCoD_HPCL"/>
    <property type="match status" value="1"/>
</dbReference>
<dbReference type="Pfam" id="PF02775">
    <property type="entry name" value="TPP_enzyme_C"/>
    <property type="match status" value="1"/>
</dbReference>
<comment type="similarity">
    <text evidence="3 6">Belongs to the TPP enzyme family.</text>
</comment>
<evidence type="ECO:0000256" key="1">
    <source>
        <dbReference type="ARBA" id="ARBA00001946"/>
    </source>
</evidence>
<dbReference type="PROSITE" id="PS00187">
    <property type="entry name" value="TPP_ENZYMES"/>
    <property type="match status" value="1"/>
</dbReference>
<dbReference type="PANTHER" id="PTHR18968:SF166">
    <property type="entry name" value="2-HYDROXYACYL-COA LYASE 2"/>
    <property type="match status" value="1"/>
</dbReference>
<evidence type="ECO:0000259" key="8">
    <source>
        <dbReference type="Pfam" id="PF02775"/>
    </source>
</evidence>
<dbReference type="Proteomes" id="UP001408356">
    <property type="component" value="Unassembled WGS sequence"/>
</dbReference>
<keyword evidence="11" id="KW-1185">Reference proteome</keyword>
<dbReference type="SUPFAM" id="SSF52467">
    <property type="entry name" value="DHS-like NAD/FAD-binding domain"/>
    <property type="match status" value="1"/>
</dbReference>
<keyword evidence="4" id="KW-0479">Metal-binding</keyword>
<dbReference type="InterPro" id="IPR029061">
    <property type="entry name" value="THDP-binding"/>
</dbReference>
<dbReference type="Gene3D" id="3.40.50.970">
    <property type="match status" value="2"/>
</dbReference>
<evidence type="ECO:0000256" key="3">
    <source>
        <dbReference type="ARBA" id="ARBA00007812"/>
    </source>
</evidence>
<accession>A0ABR2VEA6</accession>
<comment type="cofactor">
    <cofactor evidence="1">
        <name>Mg(2+)</name>
        <dbReference type="ChEBI" id="CHEBI:18420"/>
    </cofactor>
</comment>
<evidence type="ECO:0000256" key="5">
    <source>
        <dbReference type="ARBA" id="ARBA00023052"/>
    </source>
</evidence>
<evidence type="ECO:0000256" key="2">
    <source>
        <dbReference type="ARBA" id="ARBA00001964"/>
    </source>
</evidence>
<dbReference type="Gene3D" id="3.40.50.1220">
    <property type="entry name" value="TPP-binding domain"/>
    <property type="match status" value="1"/>
</dbReference>
<feature type="domain" description="Thiamine pyrophosphate enzyme N-terminal TPP-binding" evidence="9">
    <location>
        <begin position="16"/>
        <end position="128"/>
    </location>
</feature>
<evidence type="ECO:0000256" key="6">
    <source>
        <dbReference type="RuleBase" id="RU362132"/>
    </source>
</evidence>
<dbReference type="CDD" id="cd07035">
    <property type="entry name" value="TPP_PYR_POX_like"/>
    <property type="match status" value="1"/>
</dbReference>
<dbReference type="SUPFAM" id="SSF52518">
    <property type="entry name" value="Thiamin diphosphate-binding fold (THDP-binding)"/>
    <property type="match status" value="2"/>
</dbReference>
<dbReference type="PANTHER" id="PTHR18968">
    <property type="entry name" value="THIAMINE PYROPHOSPHATE ENZYMES"/>
    <property type="match status" value="1"/>
</dbReference>
<keyword evidence="5 6" id="KW-0786">Thiamine pyrophosphate</keyword>
<reference evidence="10 11" key="1">
    <citation type="journal article" date="2024" name="J. Plant Pathol.">
        <title>Sequence and assembly of the genome of Seiridium unicorne, isolate CBS 538.82, causal agent of cypress canker disease.</title>
        <authorList>
            <person name="Scali E."/>
            <person name="Rocca G.D."/>
            <person name="Danti R."/>
            <person name="Garbelotto M."/>
            <person name="Barberini S."/>
            <person name="Baroncelli R."/>
            <person name="Emiliani G."/>
        </authorList>
    </citation>
    <scope>NUCLEOTIDE SEQUENCE [LARGE SCALE GENOMIC DNA]</scope>
    <source>
        <strain evidence="10 11">BM-138-508</strain>
    </source>
</reference>
<dbReference type="Pfam" id="PF02776">
    <property type="entry name" value="TPP_enzyme_N"/>
    <property type="match status" value="1"/>
</dbReference>